<reference evidence="1 2" key="1">
    <citation type="journal article" date="2019" name="Nat. Ecol. Evol.">
        <title>Megaphylogeny resolves global patterns of mushroom evolution.</title>
        <authorList>
            <person name="Varga T."/>
            <person name="Krizsan K."/>
            <person name="Foldi C."/>
            <person name="Dima B."/>
            <person name="Sanchez-Garcia M."/>
            <person name="Sanchez-Ramirez S."/>
            <person name="Szollosi G.J."/>
            <person name="Szarkandi J.G."/>
            <person name="Papp V."/>
            <person name="Albert L."/>
            <person name="Andreopoulos W."/>
            <person name="Angelini C."/>
            <person name="Antonin V."/>
            <person name="Barry K.W."/>
            <person name="Bougher N.L."/>
            <person name="Buchanan P."/>
            <person name="Buyck B."/>
            <person name="Bense V."/>
            <person name="Catcheside P."/>
            <person name="Chovatia M."/>
            <person name="Cooper J."/>
            <person name="Damon W."/>
            <person name="Desjardin D."/>
            <person name="Finy P."/>
            <person name="Geml J."/>
            <person name="Haridas S."/>
            <person name="Hughes K."/>
            <person name="Justo A."/>
            <person name="Karasinski D."/>
            <person name="Kautmanova I."/>
            <person name="Kiss B."/>
            <person name="Kocsube S."/>
            <person name="Kotiranta H."/>
            <person name="LaButti K.M."/>
            <person name="Lechner B.E."/>
            <person name="Liimatainen K."/>
            <person name="Lipzen A."/>
            <person name="Lukacs Z."/>
            <person name="Mihaltcheva S."/>
            <person name="Morgado L.N."/>
            <person name="Niskanen T."/>
            <person name="Noordeloos M.E."/>
            <person name="Ohm R.A."/>
            <person name="Ortiz-Santana B."/>
            <person name="Ovrebo C."/>
            <person name="Racz N."/>
            <person name="Riley R."/>
            <person name="Savchenko A."/>
            <person name="Shiryaev A."/>
            <person name="Soop K."/>
            <person name="Spirin V."/>
            <person name="Szebenyi C."/>
            <person name="Tomsovsky M."/>
            <person name="Tulloss R.E."/>
            <person name="Uehling J."/>
            <person name="Grigoriev I.V."/>
            <person name="Vagvolgyi C."/>
            <person name="Papp T."/>
            <person name="Martin F.M."/>
            <person name="Miettinen O."/>
            <person name="Hibbett D.S."/>
            <person name="Nagy L.G."/>
        </authorList>
    </citation>
    <scope>NUCLEOTIDE SEQUENCE [LARGE SCALE GENOMIC DNA]</scope>
    <source>
        <strain evidence="1 2">HHB13444</strain>
    </source>
</reference>
<evidence type="ECO:0000313" key="2">
    <source>
        <dbReference type="Proteomes" id="UP000308197"/>
    </source>
</evidence>
<dbReference type="EMBL" id="ML211559">
    <property type="protein sequence ID" value="TFK81799.1"/>
    <property type="molecule type" value="Genomic_DNA"/>
</dbReference>
<sequence>MPTTADLLGLNFKLWELASIVLGVLLSYSYRFNPRLIESATYTLWNTVLYRLVSDRVYMSVTPQFEIYISPLDATQELAFSAGADTSIRTQPDSVSYPGSVVSVS</sequence>
<dbReference type="AlphaFoldDB" id="A0A5C3NYD1"/>
<organism evidence="1 2">
    <name type="scientific">Polyporus arcularius HHB13444</name>
    <dbReference type="NCBI Taxonomy" id="1314778"/>
    <lineage>
        <taxon>Eukaryota</taxon>
        <taxon>Fungi</taxon>
        <taxon>Dikarya</taxon>
        <taxon>Basidiomycota</taxon>
        <taxon>Agaricomycotina</taxon>
        <taxon>Agaricomycetes</taxon>
        <taxon>Polyporales</taxon>
        <taxon>Polyporaceae</taxon>
        <taxon>Polyporus</taxon>
    </lineage>
</organism>
<name>A0A5C3NYD1_9APHY</name>
<proteinExistence type="predicted"/>
<evidence type="ECO:0000313" key="1">
    <source>
        <dbReference type="EMBL" id="TFK81799.1"/>
    </source>
</evidence>
<keyword evidence="2" id="KW-1185">Reference proteome</keyword>
<gene>
    <name evidence="1" type="ORF">K466DRAFT_604215</name>
</gene>
<dbReference type="InParanoid" id="A0A5C3NYD1"/>
<dbReference type="Proteomes" id="UP000308197">
    <property type="component" value="Unassembled WGS sequence"/>
</dbReference>
<accession>A0A5C3NYD1</accession>
<protein>
    <submittedName>
        <fullName evidence="1">Uncharacterized protein</fullName>
    </submittedName>
</protein>